<dbReference type="Pfam" id="PF12867">
    <property type="entry name" value="DinB_2"/>
    <property type="match status" value="1"/>
</dbReference>
<protein>
    <submittedName>
        <fullName evidence="2">DinB family protein</fullName>
    </submittedName>
</protein>
<reference evidence="2 3" key="1">
    <citation type="submission" date="2024-08" db="EMBL/GenBank/DDBJ databases">
        <title>Two novel Cytobacillus novel species.</title>
        <authorList>
            <person name="Liu G."/>
        </authorList>
    </citation>
    <scope>NUCLEOTIDE SEQUENCE [LARGE SCALE GENOMIC DNA]</scope>
    <source>
        <strain evidence="2 3">FJAT-54145</strain>
    </source>
</reference>
<gene>
    <name evidence="2" type="ORF">ACFYKX_20250</name>
</gene>
<dbReference type="InterPro" id="IPR024775">
    <property type="entry name" value="DinB-like"/>
</dbReference>
<proteinExistence type="predicted"/>
<sequence>MDRKNILLEQLSASHNSNGWFVSFQSAIEGLSPNNANWKECEGTNSILEIVNHLNFWNARYLNRFLGIENKEMTVENRDTFFGELSWKDAVEEFNTLMCKWKKVIADCEDDKLDSIVPEQSGTWVSTLTHLCIHNAYHIGQIVSIRKQQGSWDEKFGVH</sequence>
<organism evidence="2 3">
    <name type="scientific">Cytobacillus spartinae</name>
    <dbReference type="NCBI Taxonomy" id="3299023"/>
    <lineage>
        <taxon>Bacteria</taxon>
        <taxon>Bacillati</taxon>
        <taxon>Bacillota</taxon>
        <taxon>Bacilli</taxon>
        <taxon>Bacillales</taxon>
        <taxon>Bacillaceae</taxon>
        <taxon>Cytobacillus</taxon>
    </lineage>
</organism>
<accession>A0ABW6KFA0</accession>
<evidence type="ECO:0000313" key="2">
    <source>
        <dbReference type="EMBL" id="MFE8702943.1"/>
    </source>
</evidence>
<name>A0ABW6KFA0_9BACI</name>
<comment type="caution">
    <text evidence="2">The sequence shown here is derived from an EMBL/GenBank/DDBJ whole genome shotgun (WGS) entry which is preliminary data.</text>
</comment>
<keyword evidence="3" id="KW-1185">Reference proteome</keyword>
<feature type="domain" description="DinB-like" evidence="1">
    <location>
        <begin position="24"/>
        <end position="142"/>
    </location>
</feature>
<dbReference type="Gene3D" id="1.20.120.450">
    <property type="entry name" value="dinb family like domain"/>
    <property type="match status" value="1"/>
</dbReference>
<dbReference type="InterPro" id="IPR034660">
    <property type="entry name" value="DinB/YfiT-like"/>
</dbReference>
<evidence type="ECO:0000259" key="1">
    <source>
        <dbReference type="Pfam" id="PF12867"/>
    </source>
</evidence>
<dbReference type="EMBL" id="JBIACK010000012">
    <property type="protein sequence ID" value="MFE8702943.1"/>
    <property type="molecule type" value="Genomic_DNA"/>
</dbReference>
<dbReference type="SUPFAM" id="SSF109854">
    <property type="entry name" value="DinB/YfiT-like putative metalloenzymes"/>
    <property type="match status" value="1"/>
</dbReference>
<evidence type="ECO:0000313" key="3">
    <source>
        <dbReference type="Proteomes" id="UP001601059"/>
    </source>
</evidence>
<dbReference type="Proteomes" id="UP001601059">
    <property type="component" value="Unassembled WGS sequence"/>
</dbReference>
<dbReference type="RefSeq" id="WP_389363056.1">
    <property type="nucleotide sequence ID" value="NZ_JBIACK010000012.1"/>
</dbReference>